<sequence>MRKITLLVILLTVSFTVRAQTFNFDTDADLEGWEGKNAAVAVAGGIMTLTPDNHKNPNIQYVNGIDAGTQGYVHLRLKNKSSIINEIRFVIRNAANDNNTFINTAMTTEDADFKTYDLELTGADGWSGVVDAITIRFTERNTNLNGPADNVEIDYIIFDNKATLNVESLEKFKFSVFPNPAQNEINFSSTQPVEQIQIYSLLGQEVLHLKMDNPSKPMVNIASLSKGIYNMKVKIGSSIGIVKIVKE</sequence>
<gene>
    <name evidence="4" type="ORF">ACFFU9_09025</name>
</gene>
<comment type="caution">
    <text evidence="4">The sequence shown here is derived from an EMBL/GenBank/DDBJ whole genome shotgun (WGS) entry which is preliminary data.</text>
</comment>
<dbReference type="RefSeq" id="WP_379861089.1">
    <property type="nucleotide sequence ID" value="NZ_JBHMFC010000034.1"/>
</dbReference>
<evidence type="ECO:0000259" key="3">
    <source>
        <dbReference type="Pfam" id="PF18962"/>
    </source>
</evidence>
<accession>A0ABV5FBQ0</accession>
<dbReference type="EMBL" id="JBHMFC010000034">
    <property type="protein sequence ID" value="MFB9056882.1"/>
    <property type="molecule type" value="Genomic_DNA"/>
</dbReference>
<protein>
    <submittedName>
        <fullName evidence="4">T9SS type A sorting domain-containing protein</fullName>
    </submittedName>
</protein>
<dbReference type="NCBIfam" id="TIGR04183">
    <property type="entry name" value="Por_Secre_tail"/>
    <property type="match status" value="1"/>
</dbReference>
<proteinExistence type="predicted"/>
<evidence type="ECO:0000313" key="5">
    <source>
        <dbReference type="Proteomes" id="UP001589585"/>
    </source>
</evidence>
<feature type="domain" description="Secretion system C-terminal sorting" evidence="3">
    <location>
        <begin position="176"/>
        <end position="243"/>
    </location>
</feature>
<dbReference type="Pfam" id="PF18962">
    <property type="entry name" value="Por_Secre_tail"/>
    <property type="match status" value="1"/>
</dbReference>
<name>A0ABV5FBQ0_9FLAO</name>
<dbReference type="Proteomes" id="UP001589585">
    <property type="component" value="Unassembled WGS sequence"/>
</dbReference>
<feature type="signal peptide" evidence="2">
    <location>
        <begin position="1"/>
        <end position="19"/>
    </location>
</feature>
<evidence type="ECO:0000313" key="4">
    <source>
        <dbReference type="EMBL" id="MFB9056882.1"/>
    </source>
</evidence>
<evidence type="ECO:0000256" key="2">
    <source>
        <dbReference type="SAM" id="SignalP"/>
    </source>
</evidence>
<evidence type="ECO:0000256" key="1">
    <source>
        <dbReference type="ARBA" id="ARBA00022729"/>
    </source>
</evidence>
<keyword evidence="5" id="KW-1185">Reference proteome</keyword>
<reference evidence="4 5" key="1">
    <citation type="submission" date="2024-09" db="EMBL/GenBank/DDBJ databases">
        <authorList>
            <person name="Sun Q."/>
            <person name="Mori K."/>
        </authorList>
    </citation>
    <scope>NUCLEOTIDE SEQUENCE [LARGE SCALE GENOMIC DNA]</scope>
    <source>
        <strain evidence="4 5">CECT 8622</strain>
    </source>
</reference>
<keyword evidence="1 2" id="KW-0732">Signal</keyword>
<organism evidence="4 5">
    <name type="scientific">Mariniflexile ostreae</name>
    <dbReference type="NCBI Taxonomy" id="1520892"/>
    <lineage>
        <taxon>Bacteria</taxon>
        <taxon>Pseudomonadati</taxon>
        <taxon>Bacteroidota</taxon>
        <taxon>Flavobacteriia</taxon>
        <taxon>Flavobacteriales</taxon>
        <taxon>Flavobacteriaceae</taxon>
        <taxon>Mariniflexile</taxon>
    </lineage>
</organism>
<feature type="chain" id="PRO_5047223478" evidence="2">
    <location>
        <begin position="20"/>
        <end position="247"/>
    </location>
</feature>
<dbReference type="InterPro" id="IPR026444">
    <property type="entry name" value="Secre_tail"/>
</dbReference>